<reference evidence="1 2" key="1">
    <citation type="submission" date="2018-07" db="EMBL/GenBank/DDBJ databases">
        <title>Rhizobium leguminosarum strain:ATCC 14479 Genome sequencing and assembly.</title>
        <authorList>
            <person name="Chakraborty R."/>
        </authorList>
    </citation>
    <scope>NUCLEOTIDE SEQUENCE [LARGE SCALE GENOMIC DNA]</scope>
    <source>
        <strain evidence="1 2">ATCC 14479</strain>
    </source>
</reference>
<dbReference type="RefSeq" id="WP_112905835.1">
    <property type="nucleotide sequence ID" value="NZ_CP030760.1"/>
</dbReference>
<sequence length="235" mass="27035">MNTVGQNLANWRGALLSRIPVDGLLSRNPVAYKWKAAFRVWMLREAVFWRLHDLMTQSYALHQHRQGLGARILLRSGFESLATLIYLNQIMQQVLDGKLSFHAFGKKTSVLLLGSRDGSTEHQSINIMTILQKCDKRYPGIEKLYAILSESAHPNYEGMVAGYSKIDHDDYETHFSNRWMELYGDRHLGSMELCMSTFHHEYNDVWPTLMEKLESWIEANDAELESTKNDPLTAA</sequence>
<gene>
    <name evidence="1" type="ORF">DLJ82_3438</name>
</gene>
<dbReference type="Proteomes" id="UP000251166">
    <property type="component" value="Chromosome"/>
</dbReference>
<dbReference type="EMBL" id="CP030760">
    <property type="protein sequence ID" value="AXA41009.1"/>
    <property type="molecule type" value="Genomic_DNA"/>
</dbReference>
<evidence type="ECO:0000313" key="1">
    <source>
        <dbReference type="EMBL" id="AXA41009.1"/>
    </source>
</evidence>
<accession>A0A2Z4YJ04</accession>
<name>A0A2Z4YJ04_RHILE</name>
<dbReference type="AlphaFoldDB" id="A0A2Z4YJ04"/>
<protein>
    <submittedName>
        <fullName evidence="1">Uncharacterized protein</fullName>
    </submittedName>
</protein>
<proteinExistence type="predicted"/>
<evidence type="ECO:0000313" key="2">
    <source>
        <dbReference type="Proteomes" id="UP000251166"/>
    </source>
</evidence>
<organism evidence="1 2">
    <name type="scientific">Rhizobium leguminosarum</name>
    <dbReference type="NCBI Taxonomy" id="384"/>
    <lineage>
        <taxon>Bacteria</taxon>
        <taxon>Pseudomonadati</taxon>
        <taxon>Pseudomonadota</taxon>
        <taxon>Alphaproteobacteria</taxon>
        <taxon>Hyphomicrobiales</taxon>
        <taxon>Rhizobiaceae</taxon>
        <taxon>Rhizobium/Agrobacterium group</taxon>
        <taxon>Rhizobium</taxon>
    </lineage>
</organism>